<evidence type="ECO:0000259" key="1">
    <source>
        <dbReference type="Pfam" id="PF09359"/>
    </source>
</evidence>
<organism evidence="2 3">
    <name type="scientific">Novipirellula herctigrandis</name>
    <dbReference type="NCBI Taxonomy" id="2527986"/>
    <lineage>
        <taxon>Bacteria</taxon>
        <taxon>Pseudomonadati</taxon>
        <taxon>Planctomycetota</taxon>
        <taxon>Planctomycetia</taxon>
        <taxon>Pirellulales</taxon>
        <taxon>Pirellulaceae</taxon>
        <taxon>Novipirellula</taxon>
    </lineage>
</organism>
<dbReference type="GO" id="GO:0006799">
    <property type="term" value="P:polyphosphate biosynthetic process"/>
    <property type="evidence" value="ECO:0007669"/>
    <property type="project" value="UniProtKB-ARBA"/>
</dbReference>
<gene>
    <name evidence="2" type="ORF">CA13_07650</name>
</gene>
<dbReference type="Proteomes" id="UP000315010">
    <property type="component" value="Unassembled WGS sequence"/>
</dbReference>
<reference evidence="2 3" key="1">
    <citation type="submission" date="2019-02" db="EMBL/GenBank/DDBJ databases">
        <title>Deep-cultivation of Planctomycetes and their phenomic and genomic characterization uncovers novel biology.</title>
        <authorList>
            <person name="Wiegand S."/>
            <person name="Jogler M."/>
            <person name="Boedeker C."/>
            <person name="Pinto D."/>
            <person name="Vollmers J."/>
            <person name="Rivas-Marin E."/>
            <person name="Kohn T."/>
            <person name="Peeters S.H."/>
            <person name="Heuer A."/>
            <person name="Rast P."/>
            <person name="Oberbeckmann S."/>
            <person name="Bunk B."/>
            <person name="Jeske O."/>
            <person name="Meyerdierks A."/>
            <person name="Storesund J.E."/>
            <person name="Kallscheuer N."/>
            <person name="Luecker S."/>
            <person name="Lage O.M."/>
            <person name="Pohl T."/>
            <person name="Merkel B.J."/>
            <person name="Hornburger P."/>
            <person name="Mueller R.-W."/>
            <person name="Bruemmer F."/>
            <person name="Labrenz M."/>
            <person name="Spormann A.M."/>
            <person name="Op Den Camp H."/>
            <person name="Overmann J."/>
            <person name="Amann R."/>
            <person name="Jetten M.S.M."/>
            <person name="Mascher T."/>
            <person name="Medema M.H."/>
            <person name="Devos D.P."/>
            <person name="Kaster A.-K."/>
            <person name="Ovreas L."/>
            <person name="Rohde M."/>
            <person name="Galperin M.Y."/>
            <person name="Jogler C."/>
        </authorList>
    </citation>
    <scope>NUCLEOTIDE SEQUENCE [LARGE SCALE GENOMIC DNA]</scope>
    <source>
        <strain evidence="2 3">CA13</strain>
    </source>
</reference>
<name>A0A5C5YWI8_9BACT</name>
<dbReference type="AlphaFoldDB" id="A0A5C5YWI8"/>
<evidence type="ECO:0000313" key="3">
    <source>
        <dbReference type="Proteomes" id="UP000315010"/>
    </source>
</evidence>
<dbReference type="InterPro" id="IPR018966">
    <property type="entry name" value="VTC_domain"/>
</dbReference>
<keyword evidence="3" id="KW-1185">Reference proteome</keyword>
<feature type="domain" description="VTC" evidence="1">
    <location>
        <begin position="11"/>
        <end position="235"/>
    </location>
</feature>
<proteinExistence type="predicted"/>
<sequence length="261" mass="30459">MSNDQADTYNKRIELKYLLDECQSQQVKLWAREHLETDAYCDPQLGDSYDIHTLYLDSSELDLYYRTGVIGKTKHRIRRYGCDPGLWIETKRKKKFVVKKNRTMVIDHELHPRVTASDPKLALQNESSWCGDWFLDRIANRQLQPSVQIYYRRFARTAVIGGESMRLTIDSDLQAMASSDWRVREHDSELMSAIDNVQILELKFHNHMPYLFKELLREFPLSMTSFSKYNAAVEATRTVAFPNVSDARKSTKTVPLTRLAI</sequence>
<dbReference type="Pfam" id="PF09359">
    <property type="entry name" value="VTC"/>
    <property type="match status" value="1"/>
</dbReference>
<dbReference type="CDD" id="cd07750">
    <property type="entry name" value="PolyPPase_VTC_like"/>
    <property type="match status" value="1"/>
</dbReference>
<dbReference type="EMBL" id="SJPJ01000001">
    <property type="protein sequence ID" value="TWT79365.1"/>
    <property type="molecule type" value="Genomic_DNA"/>
</dbReference>
<dbReference type="Gene3D" id="3.20.100.30">
    <property type="entry name" value="VTC, catalytic tunnel domain"/>
    <property type="match status" value="1"/>
</dbReference>
<accession>A0A5C5YWI8</accession>
<evidence type="ECO:0000313" key="2">
    <source>
        <dbReference type="EMBL" id="TWT79365.1"/>
    </source>
</evidence>
<dbReference type="RefSeq" id="WP_419193884.1">
    <property type="nucleotide sequence ID" value="NZ_SJPJ01000001.1"/>
</dbReference>
<comment type="caution">
    <text evidence="2">The sequence shown here is derived from an EMBL/GenBank/DDBJ whole genome shotgun (WGS) entry which is preliminary data.</text>
</comment>
<dbReference type="InterPro" id="IPR042267">
    <property type="entry name" value="VTC_sf"/>
</dbReference>
<protein>
    <submittedName>
        <fullName evidence="2">VTC domain protein</fullName>
    </submittedName>
</protein>